<evidence type="ECO:0000313" key="2">
    <source>
        <dbReference type="EMBL" id="KAJ0405778.1"/>
    </source>
</evidence>
<evidence type="ECO:0008006" key="4">
    <source>
        <dbReference type="Google" id="ProtNLM"/>
    </source>
</evidence>
<sequence>MAAATTESVQAKLAEAQRRLALIERSVDERESVGRVRQHLQRAKLSSATLKTAPSDYYSWTLSQRGEFLQCSVPHLCKSIIVENTACTNAGMEDPLNSRYYCVIVQYNSKLNAEQLMRFVRSRIPEDVRPGRKAFNFQHADGKTAEELTGFKFNGVSPFGMKVAIPVIISGAVAALNPPFIWLGGGAESVKLRISVHELQASLHAVVAPDITSIRDDL</sequence>
<dbReference type="PANTHER" id="PTHR30411">
    <property type="entry name" value="CYTOPLASMIC PROTEIN"/>
    <property type="match status" value="1"/>
</dbReference>
<reference evidence="2" key="1">
    <citation type="submission" date="2021-12" db="EMBL/GenBank/DDBJ databases">
        <title>Prjna785345.</title>
        <authorList>
            <person name="Rujirawat T."/>
            <person name="Krajaejun T."/>
        </authorList>
    </citation>
    <scope>NUCLEOTIDE SEQUENCE</scope>
    <source>
        <strain evidence="2">Pi057C3</strain>
    </source>
</reference>
<evidence type="ECO:0000313" key="3">
    <source>
        <dbReference type="Proteomes" id="UP001209570"/>
    </source>
</evidence>
<feature type="coiled-coil region" evidence="1">
    <location>
        <begin position="6"/>
        <end position="33"/>
    </location>
</feature>
<dbReference type="EMBL" id="JAKCXM010000040">
    <property type="protein sequence ID" value="KAJ0405778.1"/>
    <property type="molecule type" value="Genomic_DNA"/>
</dbReference>
<dbReference type="GO" id="GO:0002161">
    <property type="term" value="F:aminoacyl-tRNA deacylase activity"/>
    <property type="evidence" value="ECO:0007669"/>
    <property type="project" value="InterPro"/>
</dbReference>
<gene>
    <name evidence="2" type="ORF">P43SY_003628</name>
</gene>
<accession>A0AAD5QD15</accession>
<dbReference type="InterPro" id="IPR036754">
    <property type="entry name" value="YbaK/aa-tRNA-synt-asso_dom_sf"/>
</dbReference>
<keyword evidence="3" id="KW-1185">Reference proteome</keyword>
<keyword evidence="1" id="KW-0175">Coiled coil</keyword>
<evidence type="ECO:0000256" key="1">
    <source>
        <dbReference type="SAM" id="Coils"/>
    </source>
</evidence>
<protein>
    <recommendedName>
        <fullName evidence="4">YbaK/aminoacyl-tRNA synthetase-associated domain-containing protein</fullName>
    </recommendedName>
</protein>
<organism evidence="2 3">
    <name type="scientific">Pythium insidiosum</name>
    <name type="common">Pythiosis disease agent</name>
    <dbReference type="NCBI Taxonomy" id="114742"/>
    <lineage>
        <taxon>Eukaryota</taxon>
        <taxon>Sar</taxon>
        <taxon>Stramenopiles</taxon>
        <taxon>Oomycota</taxon>
        <taxon>Peronosporomycetes</taxon>
        <taxon>Pythiales</taxon>
        <taxon>Pythiaceae</taxon>
        <taxon>Pythium</taxon>
    </lineage>
</organism>
<dbReference type="Proteomes" id="UP001209570">
    <property type="component" value="Unassembled WGS sequence"/>
</dbReference>
<dbReference type="Gene3D" id="3.90.960.10">
    <property type="entry name" value="YbaK/aminoacyl-tRNA synthetase-associated domain"/>
    <property type="match status" value="1"/>
</dbReference>
<proteinExistence type="predicted"/>
<name>A0AAD5QD15_PYTIN</name>
<comment type="caution">
    <text evidence="2">The sequence shown here is derived from an EMBL/GenBank/DDBJ whole genome shotgun (WGS) entry which is preliminary data.</text>
</comment>
<dbReference type="CDD" id="cd04332">
    <property type="entry name" value="YbaK_like"/>
    <property type="match status" value="1"/>
</dbReference>
<dbReference type="AlphaFoldDB" id="A0AAD5QD15"/>
<dbReference type="SUPFAM" id="SSF55826">
    <property type="entry name" value="YbaK/ProRS associated domain"/>
    <property type="match status" value="1"/>
</dbReference>
<dbReference type="PANTHER" id="PTHR30411:SF4">
    <property type="entry name" value="YBAK_AMINOACYL-TRNA SYNTHETASE-ASSOCIATED DOMAIN-CONTAINING PROTEIN"/>
    <property type="match status" value="1"/>
</dbReference>